<accession>A0A1X2I1K1</accession>
<dbReference type="EMBL" id="MCGE01000035">
    <property type="protein sequence ID" value="ORZ07418.1"/>
    <property type="molecule type" value="Genomic_DNA"/>
</dbReference>
<dbReference type="AlphaFoldDB" id="A0A1X2I1K1"/>
<keyword evidence="1" id="KW-0812">Transmembrane</keyword>
<feature type="transmembrane region" description="Helical" evidence="1">
    <location>
        <begin position="12"/>
        <end position="31"/>
    </location>
</feature>
<gene>
    <name evidence="2" type="ORF">BCR42DRAFT_426229</name>
</gene>
<dbReference type="Proteomes" id="UP000193560">
    <property type="component" value="Unassembled WGS sequence"/>
</dbReference>
<organism evidence="2 3">
    <name type="scientific">Absidia repens</name>
    <dbReference type="NCBI Taxonomy" id="90262"/>
    <lineage>
        <taxon>Eukaryota</taxon>
        <taxon>Fungi</taxon>
        <taxon>Fungi incertae sedis</taxon>
        <taxon>Mucoromycota</taxon>
        <taxon>Mucoromycotina</taxon>
        <taxon>Mucoromycetes</taxon>
        <taxon>Mucorales</taxon>
        <taxon>Cunninghamellaceae</taxon>
        <taxon>Absidia</taxon>
    </lineage>
</organism>
<evidence type="ECO:0000313" key="3">
    <source>
        <dbReference type="Proteomes" id="UP000193560"/>
    </source>
</evidence>
<keyword evidence="1" id="KW-0472">Membrane</keyword>
<protein>
    <submittedName>
        <fullName evidence="2">Uncharacterized protein</fullName>
    </submittedName>
</protein>
<proteinExistence type="predicted"/>
<evidence type="ECO:0000313" key="2">
    <source>
        <dbReference type="EMBL" id="ORZ07418.1"/>
    </source>
</evidence>
<sequence length="69" mass="7358">MKHQRHHVLNKRAPILLNIVVLLGGGVGGGGGGHDHSPTMHVHGRHTHGIHPSMIHLDQCLLCVAGTDQ</sequence>
<reference evidence="2 3" key="1">
    <citation type="submission" date="2016-07" db="EMBL/GenBank/DDBJ databases">
        <title>Pervasive Adenine N6-methylation of Active Genes in Fungi.</title>
        <authorList>
            <consortium name="DOE Joint Genome Institute"/>
            <person name="Mondo S.J."/>
            <person name="Dannebaum R.O."/>
            <person name="Kuo R.C."/>
            <person name="Labutti K."/>
            <person name="Haridas S."/>
            <person name="Kuo A."/>
            <person name="Salamov A."/>
            <person name="Ahrendt S.R."/>
            <person name="Lipzen A."/>
            <person name="Sullivan W."/>
            <person name="Andreopoulos W.B."/>
            <person name="Clum A."/>
            <person name="Lindquist E."/>
            <person name="Daum C."/>
            <person name="Ramamoorthy G.K."/>
            <person name="Gryganskyi A."/>
            <person name="Culley D."/>
            <person name="Magnuson J.K."/>
            <person name="James T.Y."/>
            <person name="O'Malley M.A."/>
            <person name="Stajich J.E."/>
            <person name="Spatafora J.W."/>
            <person name="Visel A."/>
            <person name="Grigoriev I.V."/>
        </authorList>
    </citation>
    <scope>NUCLEOTIDE SEQUENCE [LARGE SCALE GENOMIC DNA]</scope>
    <source>
        <strain evidence="2 3">NRRL 1336</strain>
    </source>
</reference>
<evidence type="ECO:0000256" key="1">
    <source>
        <dbReference type="SAM" id="Phobius"/>
    </source>
</evidence>
<keyword evidence="1" id="KW-1133">Transmembrane helix</keyword>
<keyword evidence="3" id="KW-1185">Reference proteome</keyword>
<name>A0A1X2I1K1_9FUNG</name>
<comment type="caution">
    <text evidence="2">The sequence shown here is derived from an EMBL/GenBank/DDBJ whole genome shotgun (WGS) entry which is preliminary data.</text>
</comment>